<protein>
    <submittedName>
        <fullName evidence="3">Glucose-1-phosphate adenylyltransferase large subunit 1</fullName>
    </submittedName>
</protein>
<proteinExistence type="predicted"/>
<dbReference type="GO" id="GO:0016779">
    <property type="term" value="F:nucleotidyltransferase activity"/>
    <property type="evidence" value="ECO:0007669"/>
    <property type="project" value="UniProtKB-KW"/>
</dbReference>
<name>A0A5N5GA11_9ROSA</name>
<keyword evidence="2" id="KW-0472">Membrane</keyword>
<keyword evidence="3" id="KW-0548">Nucleotidyltransferase</keyword>
<feature type="transmembrane region" description="Helical" evidence="2">
    <location>
        <begin position="26"/>
        <end position="44"/>
    </location>
</feature>
<comment type="caution">
    <text evidence="3">The sequence shown here is derived from an EMBL/GenBank/DDBJ whole genome shotgun (WGS) entry which is preliminary data.</text>
</comment>
<evidence type="ECO:0000256" key="2">
    <source>
        <dbReference type="SAM" id="Phobius"/>
    </source>
</evidence>
<evidence type="ECO:0000313" key="4">
    <source>
        <dbReference type="Proteomes" id="UP000327157"/>
    </source>
</evidence>
<dbReference type="EMBL" id="SMOL01000469">
    <property type="protein sequence ID" value="KAB2612103.1"/>
    <property type="molecule type" value="Genomic_DNA"/>
</dbReference>
<keyword evidence="2" id="KW-0812">Transmembrane</keyword>
<keyword evidence="3" id="KW-0808">Transferase</keyword>
<evidence type="ECO:0000256" key="1">
    <source>
        <dbReference type="SAM" id="MobiDB-lite"/>
    </source>
</evidence>
<reference evidence="3 4" key="2">
    <citation type="submission" date="2019-11" db="EMBL/GenBank/DDBJ databases">
        <title>A de novo genome assembly of a pear dwarfing rootstock.</title>
        <authorList>
            <person name="Wang F."/>
            <person name="Wang J."/>
            <person name="Li S."/>
            <person name="Zhang Y."/>
            <person name="Fang M."/>
            <person name="Ma L."/>
            <person name="Zhao Y."/>
            <person name="Jiang S."/>
        </authorList>
    </citation>
    <scope>NUCLEOTIDE SEQUENCE [LARGE SCALE GENOMIC DNA]</scope>
    <source>
        <strain evidence="3">S2</strain>
        <tissue evidence="3">Leaf</tissue>
    </source>
</reference>
<accession>A0A5N5GA11</accession>
<dbReference type="AlphaFoldDB" id="A0A5N5GA11"/>
<evidence type="ECO:0000313" key="3">
    <source>
        <dbReference type="EMBL" id="KAB2612103.1"/>
    </source>
</evidence>
<dbReference type="Proteomes" id="UP000327157">
    <property type="component" value="Unassembled WGS sequence"/>
</dbReference>
<keyword evidence="2" id="KW-1133">Transmembrane helix</keyword>
<sequence length="78" mass="8891">MLRQRRRGGGGAPQGSSYHTFEFDPIFLPLPFAFCLLPCCFFFSRAPEAQRLRTPVRSPRRHHPVAVTSAPLAQPQRR</sequence>
<gene>
    <name evidence="3" type="ORF">D8674_039680</name>
</gene>
<keyword evidence="4" id="KW-1185">Reference proteome</keyword>
<reference evidence="3 4" key="1">
    <citation type="submission" date="2019-09" db="EMBL/GenBank/DDBJ databases">
        <authorList>
            <person name="Ou C."/>
        </authorList>
    </citation>
    <scope>NUCLEOTIDE SEQUENCE [LARGE SCALE GENOMIC DNA]</scope>
    <source>
        <strain evidence="3">S2</strain>
        <tissue evidence="3">Leaf</tissue>
    </source>
</reference>
<feature type="region of interest" description="Disordered" evidence="1">
    <location>
        <begin position="52"/>
        <end position="78"/>
    </location>
</feature>
<organism evidence="3 4">
    <name type="scientific">Pyrus ussuriensis x Pyrus communis</name>
    <dbReference type="NCBI Taxonomy" id="2448454"/>
    <lineage>
        <taxon>Eukaryota</taxon>
        <taxon>Viridiplantae</taxon>
        <taxon>Streptophyta</taxon>
        <taxon>Embryophyta</taxon>
        <taxon>Tracheophyta</taxon>
        <taxon>Spermatophyta</taxon>
        <taxon>Magnoliopsida</taxon>
        <taxon>eudicotyledons</taxon>
        <taxon>Gunneridae</taxon>
        <taxon>Pentapetalae</taxon>
        <taxon>rosids</taxon>
        <taxon>fabids</taxon>
        <taxon>Rosales</taxon>
        <taxon>Rosaceae</taxon>
        <taxon>Amygdaloideae</taxon>
        <taxon>Maleae</taxon>
        <taxon>Pyrus</taxon>
    </lineage>
</organism>